<evidence type="ECO:0000256" key="4">
    <source>
        <dbReference type="ARBA" id="ARBA00022989"/>
    </source>
</evidence>
<reference evidence="8" key="1">
    <citation type="submission" date="2021-04" db="EMBL/GenBank/DDBJ databases">
        <title>Genome based classification of Actinospica acidithermotolerans sp. nov., an actinobacterium isolated from an Indonesian hot spring.</title>
        <authorList>
            <person name="Kusuma A.B."/>
            <person name="Putra K.E."/>
            <person name="Nafisah S."/>
            <person name="Loh J."/>
            <person name="Nouioui I."/>
            <person name="Goodfellow M."/>
        </authorList>
    </citation>
    <scope>NUCLEOTIDE SEQUENCE</scope>
    <source>
        <strain evidence="8">DSM 45618</strain>
    </source>
</reference>
<evidence type="ECO:0000256" key="6">
    <source>
        <dbReference type="SAM" id="Phobius"/>
    </source>
</evidence>
<dbReference type="PANTHER" id="PTHR38459">
    <property type="entry name" value="PROPHAGE BACTOPRENOL-LINKED GLUCOSE TRANSLOCASE HOMOLOG"/>
    <property type="match status" value="1"/>
</dbReference>
<evidence type="ECO:0000313" key="9">
    <source>
        <dbReference type="Proteomes" id="UP000677913"/>
    </source>
</evidence>
<evidence type="ECO:0000256" key="1">
    <source>
        <dbReference type="ARBA" id="ARBA00004141"/>
    </source>
</evidence>
<dbReference type="GO" id="GO:0005886">
    <property type="term" value="C:plasma membrane"/>
    <property type="evidence" value="ECO:0007669"/>
    <property type="project" value="TreeGrafter"/>
</dbReference>
<dbReference type="PANTHER" id="PTHR38459:SF1">
    <property type="entry name" value="PROPHAGE BACTOPRENOL-LINKED GLUCOSE TRANSLOCASE HOMOLOG"/>
    <property type="match status" value="1"/>
</dbReference>
<proteinExistence type="inferred from homology"/>
<name>A0A8J7WSW9_9ACTN</name>
<feature type="domain" description="GtrA/DPMS transmembrane" evidence="7">
    <location>
        <begin position="18"/>
        <end position="144"/>
    </location>
</feature>
<evidence type="ECO:0000259" key="7">
    <source>
        <dbReference type="Pfam" id="PF04138"/>
    </source>
</evidence>
<dbReference type="EMBL" id="JAGSXH010000082">
    <property type="protein sequence ID" value="MBS2965417.1"/>
    <property type="molecule type" value="Genomic_DNA"/>
</dbReference>
<keyword evidence="5 6" id="KW-0472">Membrane</keyword>
<feature type="transmembrane region" description="Helical" evidence="6">
    <location>
        <begin position="118"/>
        <end position="138"/>
    </location>
</feature>
<sequence>MSILKTVAASRRWGTFLRYAAGSLVATACSEIVLVAGYGLLGLGPQAAALVAWVAGAVPNYLLNRRWAWSGRDRAPAWRELLPYWVITLGTAALAIAATTAADGMVRHAVSDRGERSFLLGVVYLAAYGFVFVIKFVLFDGWVFSARRSSPATATAEGG</sequence>
<evidence type="ECO:0000256" key="3">
    <source>
        <dbReference type="ARBA" id="ARBA00022692"/>
    </source>
</evidence>
<evidence type="ECO:0000256" key="5">
    <source>
        <dbReference type="ARBA" id="ARBA00023136"/>
    </source>
</evidence>
<protein>
    <submittedName>
        <fullName evidence="8">GtrA family protein</fullName>
    </submittedName>
</protein>
<keyword evidence="4 6" id="KW-1133">Transmembrane helix</keyword>
<accession>A0A8J7WSW9</accession>
<gene>
    <name evidence="8" type="ORF">KGA66_20365</name>
</gene>
<dbReference type="GO" id="GO:0000271">
    <property type="term" value="P:polysaccharide biosynthetic process"/>
    <property type="evidence" value="ECO:0007669"/>
    <property type="project" value="InterPro"/>
</dbReference>
<feature type="transmembrane region" description="Helical" evidence="6">
    <location>
        <begin position="21"/>
        <end position="41"/>
    </location>
</feature>
<keyword evidence="3 6" id="KW-0812">Transmembrane</keyword>
<comment type="subcellular location">
    <subcellularLocation>
        <location evidence="1">Membrane</location>
        <topology evidence="1">Multi-pass membrane protein</topology>
    </subcellularLocation>
</comment>
<organism evidence="8 9">
    <name type="scientific">Actinocrinis puniceicyclus</name>
    <dbReference type="NCBI Taxonomy" id="977794"/>
    <lineage>
        <taxon>Bacteria</taxon>
        <taxon>Bacillati</taxon>
        <taxon>Actinomycetota</taxon>
        <taxon>Actinomycetes</taxon>
        <taxon>Catenulisporales</taxon>
        <taxon>Actinospicaceae</taxon>
        <taxon>Actinocrinis</taxon>
    </lineage>
</organism>
<dbReference type="Pfam" id="PF04138">
    <property type="entry name" value="GtrA_DPMS_TM"/>
    <property type="match status" value="1"/>
</dbReference>
<feature type="transmembrane region" description="Helical" evidence="6">
    <location>
        <begin position="47"/>
        <end position="63"/>
    </location>
</feature>
<dbReference type="InterPro" id="IPR007267">
    <property type="entry name" value="GtrA_DPMS_TM"/>
</dbReference>
<evidence type="ECO:0000256" key="2">
    <source>
        <dbReference type="ARBA" id="ARBA00009399"/>
    </source>
</evidence>
<comment type="caution">
    <text evidence="8">The sequence shown here is derived from an EMBL/GenBank/DDBJ whole genome shotgun (WGS) entry which is preliminary data.</text>
</comment>
<dbReference type="AlphaFoldDB" id="A0A8J7WSW9"/>
<comment type="similarity">
    <text evidence="2">Belongs to the GtrA family.</text>
</comment>
<dbReference type="Proteomes" id="UP000677913">
    <property type="component" value="Unassembled WGS sequence"/>
</dbReference>
<feature type="transmembrane region" description="Helical" evidence="6">
    <location>
        <begin position="84"/>
        <end position="106"/>
    </location>
</feature>
<evidence type="ECO:0000313" key="8">
    <source>
        <dbReference type="EMBL" id="MBS2965417.1"/>
    </source>
</evidence>
<keyword evidence="9" id="KW-1185">Reference proteome</keyword>
<dbReference type="PROSITE" id="PS51257">
    <property type="entry name" value="PROKAR_LIPOPROTEIN"/>
    <property type="match status" value="1"/>
</dbReference>
<dbReference type="RefSeq" id="WP_211469774.1">
    <property type="nucleotide sequence ID" value="NZ_JAGSXH010000082.1"/>
</dbReference>
<dbReference type="InterPro" id="IPR051401">
    <property type="entry name" value="GtrA_CellWall_Glycosyl"/>
</dbReference>